<keyword evidence="2" id="KW-0946">Virion</keyword>
<dbReference type="GO" id="GO:0019028">
    <property type="term" value="C:viral capsid"/>
    <property type="evidence" value="ECO:0007669"/>
    <property type="project" value="UniProtKB-KW"/>
</dbReference>
<dbReference type="Pfam" id="PF20895">
    <property type="entry name" value="PsV_CP"/>
    <property type="match status" value="1"/>
</dbReference>
<sequence length="433" mass="45976">MSTVTPSESASSSGKKKRPGKMQRQQAKGLPGGQPAQTAPSSVSAASRFSSAVPSMPTPQPGKFPVVFPSGAGEPTRDAFFAYSGDNLGRIASGLPERYESNSKFAEFSAHTELSRGDFETEITSAFFLGLAQQTVHAHVNMGLPQGDFSPVFSSDVTNFAAVRSILAHFGEFSSDTLGSRYLLAGYAETVKALVRAASAATSSTPDRIGSTFWLPTSADCKNSRFIVASALASFVSSSGVSLDVERLAESIFHGSSDVWEGIKNLLGDPPGDGKPDTRDRFDFLFARYSTPQSFLTAVGDTSRSSILAEIGLEWPTPALDDLSWSINVKDKFSAMTDQLARKRATYAKFFSCGSGVANRSQAIGSSIQLSTVSSVSGVTIVKSLLAQAAPEYSLLACFPLSGVFGPIKLNVVLTTSLNVSQRATEFTQLDWL</sequence>
<evidence type="ECO:0000256" key="1">
    <source>
        <dbReference type="SAM" id="MobiDB-lite"/>
    </source>
</evidence>
<proteinExistence type="predicted"/>
<evidence type="ECO:0000313" key="2">
    <source>
        <dbReference type="EMBL" id="AWY10941.1"/>
    </source>
</evidence>
<keyword evidence="2" id="KW-0167">Capsid protein</keyword>
<organism evidence="2">
    <name type="scientific">Sclerotinia sclerotiorum partitivirus 2</name>
    <dbReference type="NCBI Taxonomy" id="2231772"/>
    <lineage>
        <taxon>Viruses</taxon>
        <taxon>Riboviria</taxon>
        <taxon>Orthornavirae</taxon>
        <taxon>Pisuviricota</taxon>
        <taxon>Duplopiviricetes</taxon>
        <taxon>Durnavirales</taxon>
        <taxon>Partitiviridae</taxon>
    </lineage>
</organism>
<feature type="compositionally biased region" description="Low complexity" evidence="1">
    <location>
        <begin position="39"/>
        <end position="55"/>
    </location>
</feature>
<dbReference type="InterPro" id="IPR048728">
    <property type="entry name" value="CP_partitivirus"/>
</dbReference>
<accession>A0A2Z4QKD3</accession>
<feature type="compositionally biased region" description="Low complexity" evidence="1">
    <location>
        <begin position="1"/>
        <end position="13"/>
    </location>
</feature>
<feature type="region of interest" description="Disordered" evidence="1">
    <location>
        <begin position="1"/>
        <end position="69"/>
    </location>
</feature>
<dbReference type="EMBL" id="MF444213">
    <property type="protein sequence ID" value="AWY10941.1"/>
    <property type="molecule type" value="Genomic_RNA"/>
</dbReference>
<name>A0A2Z4QKD3_9VIRU</name>
<protein>
    <submittedName>
        <fullName evidence="2">Coat protein</fullName>
    </submittedName>
</protein>
<reference evidence="2" key="1">
    <citation type="journal article" date="2018" name="Front. Microbiol.">
        <title>Virome Characterization of a Collection of Sclerotinia sclerotiorum from Australia.</title>
        <authorList>
            <person name="Mu F."/>
            <person name="Xie J."/>
            <person name="Cheng S."/>
            <person name="You M.P."/>
            <person name="Barbetti M.J."/>
            <person name="Jia J."/>
            <person name="Wang Q."/>
            <person name="Cheng J."/>
            <person name="Fu Y."/>
            <person name="Chen T."/>
            <person name="Jiang D."/>
        </authorList>
    </citation>
    <scope>NUCLEOTIDE SEQUENCE</scope>
    <source>
        <strain evidence="2">SsPV2</strain>
    </source>
</reference>